<dbReference type="KEGG" id="ssao:94295096"/>
<dbReference type="Proteomes" id="UP000018208">
    <property type="component" value="Unassembled WGS sequence"/>
</dbReference>
<evidence type="ECO:0000313" key="3">
    <source>
        <dbReference type="Proteomes" id="UP000018208"/>
    </source>
</evidence>
<dbReference type="GeneID" id="94295096"/>
<evidence type="ECO:0000313" key="1">
    <source>
        <dbReference type="EMBL" id="KAH0569384.1"/>
    </source>
</evidence>
<name>A0A9P8LJ22_9EUKA</name>
<dbReference type="EMBL" id="AUWU02000019">
    <property type="protein sequence ID" value="KAH0569384.1"/>
    <property type="molecule type" value="Genomic_DNA"/>
</dbReference>
<reference evidence="1" key="2">
    <citation type="submission" date="2020-12" db="EMBL/GenBank/DDBJ databases">
        <title>New Spironucleus salmonicida genome in near-complete chromosomes.</title>
        <authorList>
            <person name="Xu F."/>
            <person name="Kurt Z."/>
            <person name="Jimenez-Gonzalez A."/>
            <person name="Astvaldsson A."/>
            <person name="Andersson J.O."/>
            <person name="Svard S.G."/>
        </authorList>
    </citation>
    <scope>NUCLEOTIDE SEQUENCE</scope>
    <source>
        <strain evidence="1">ATCC 50377</strain>
    </source>
</reference>
<evidence type="ECO:0000313" key="2">
    <source>
        <dbReference type="EMBL" id="KAH0577719.1"/>
    </source>
</evidence>
<reference evidence="1" key="1">
    <citation type="journal article" date="2014" name="PLoS Genet.">
        <title>The Genome of Spironucleus salmonicida Highlights a Fish Pathogen Adapted to Fluctuating Environments.</title>
        <authorList>
            <person name="Xu F."/>
            <person name="Jerlstrom-Hultqvist J."/>
            <person name="Einarsson E."/>
            <person name="Astvaldsson A."/>
            <person name="Svard S.G."/>
            <person name="Andersson J.O."/>
        </authorList>
    </citation>
    <scope>NUCLEOTIDE SEQUENCE</scope>
    <source>
        <strain evidence="1">ATCC 50377</strain>
    </source>
</reference>
<protein>
    <submittedName>
        <fullName evidence="1">Uncharacterized protein</fullName>
    </submittedName>
</protein>
<organism evidence="1 3">
    <name type="scientific">Spironucleus salmonicida</name>
    <dbReference type="NCBI Taxonomy" id="348837"/>
    <lineage>
        <taxon>Eukaryota</taxon>
        <taxon>Metamonada</taxon>
        <taxon>Diplomonadida</taxon>
        <taxon>Hexamitidae</taxon>
        <taxon>Hexamitinae</taxon>
        <taxon>Spironucleus</taxon>
    </lineage>
</organism>
<dbReference type="EMBL" id="AUWU02000001">
    <property type="protein sequence ID" value="KAH0577719.1"/>
    <property type="molecule type" value="Genomic_DNA"/>
</dbReference>
<dbReference type="AlphaFoldDB" id="A0A9P8LJ22"/>
<sequence>MNSLVEIDDQIQQTKQDLNQAKFNLYNSLVNINLNHISKVAKSQYSQQMCQSNVEKTQPRKTNVDYLAAKQKYKKSHKEIQPQQQDAVQEQVLQERKDYLQDLLQILSQKDMQIQNLKEYSYILQNTSDIL</sequence>
<comment type="caution">
    <text evidence="1">The sequence shown here is derived from an EMBL/GenBank/DDBJ whole genome shotgun (WGS) entry which is preliminary data.</text>
</comment>
<keyword evidence="3" id="KW-1185">Reference proteome</keyword>
<gene>
    <name evidence="2" type="ORF">SS50377_21073</name>
    <name evidence="1" type="ORF">SS50377_28750</name>
</gene>
<proteinExistence type="predicted"/>
<accession>A0A9P8LJ22</accession>
<dbReference type="RefSeq" id="XP_067768492.1">
    <property type="nucleotide sequence ID" value="XM_067905010.1"/>
</dbReference>